<evidence type="ECO:0000313" key="7">
    <source>
        <dbReference type="EMBL" id="KAL0260074.1"/>
    </source>
</evidence>
<evidence type="ECO:0000313" key="8">
    <source>
        <dbReference type="Proteomes" id="UP001430584"/>
    </source>
</evidence>
<gene>
    <name evidence="7" type="ORF">SLS55_005819</name>
</gene>
<keyword evidence="3" id="KW-0479">Metal-binding</keyword>
<dbReference type="PANTHER" id="PTHR42978">
    <property type="entry name" value="QUORUM-QUENCHING LACTONASE YTNP-RELATED-RELATED"/>
    <property type="match status" value="1"/>
</dbReference>
<dbReference type="SUPFAM" id="SSF56281">
    <property type="entry name" value="Metallo-hydrolase/oxidoreductase"/>
    <property type="match status" value="1"/>
</dbReference>
<dbReference type="Gene3D" id="3.60.15.10">
    <property type="entry name" value="Ribonuclease Z/Hydroxyacylglutathione hydrolase-like"/>
    <property type="match status" value="1"/>
</dbReference>
<comment type="similarity">
    <text evidence="2">Belongs to the metallo-beta-lactamase superfamily.</text>
</comment>
<reference evidence="7 8" key="1">
    <citation type="submission" date="2024-02" db="EMBL/GenBank/DDBJ databases">
        <title>De novo assembly and annotation of 12 fungi associated with fruit tree decline syndrome in Ontario, Canada.</title>
        <authorList>
            <person name="Sulman M."/>
            <person name="Ellouze W."/>
            <person name="Ilyukhin E."/>
        </authorList>
    </citation>
    <scope>NUCLEOTIDE SEQUENCE [LARGE SCALE GENOMIC DNA]</scope>
    <source>
        <strain evidence="7 8">FDS-637</strain>
    </source>
</reference>
<dbReference type="SMART" id="SM00849">
    <property type="entry name" value="Lactamase_B"/>
    <property type="match status" value="1"/>
</dbReference>
<comment type="cofactor">
    <cofactor evidence="1">
        <name>Zn(2+)</name>
        <dbReference type="ChEBI" id="CHEBI:29105"/>
    </cofactor>
</comment>
<protein>
    <recommendedName>
        <fullName evidence="6">Metallo-beta-lactamase domain-containing protein</fullName>
    </recommendedName>
</protein>
<dbReference type="GeneID" id="92009904"/>
<evidence type="ECO:0000259" key="6">
    <source>
        <dbReference type="SMART" id="SM00849"/>
    </source>
</evidence>
<dbReference type="CDD" id="cd07730">
    <property type="entry name" value="metallo-hydrolase-like_MBL-fold"/>
    <property type="match status" value="1"/>
</dbReference>
<dbReference type="EMBL" id="JAJVCZ030000005">
    <property type="protein sequence ID" value="KAL0260074.1"/>
    <property type="molecule type" value="Genomic_DNA"/>
</dbReference>
<evidence type="ECO:0000256" key="3">
    <source>
        <dbReference type="ARBA" id="ARBA00022723"/>
    </source>
</evidence>
<dbReference type="InterPro" id="IPR036866">
    <property type="entry name" value="RibonucZ/Hydroxyglut_hydro"/>
</dbReference>
<accession>A0ABR3CHQ6</accession>
<dbReference type="InterPro" id="IPR051013">
    <property type="entry name" value="MBL_superfamily_lactonases"/>
</dbReference>
<sequence>MALLSSQPGQTFVTVSPIAAGFITLPDKFFVHPADSDAKRTVPSLAFLITHPGSDVFGNSNKPLRLMFDLGLRSKKERYIDVQQKHLRGREPYQLQGAAEQLRAGGVAPEDIDAVMLSHVHYDHHGDPDDFPNAVFLVGHGALNILEHGLSGKGSHQHFDPNLLPQGRAEELPATGGEASKSRTGWQWTEVGPFPAALDLLGDGSIYAIDTPGHLPGHVNLLCRTGPQSWVCLAGDAYHDRRLLTGEKEIGCWADESGETLCIHLDKDAASRSIERLRKLAENDHVELIAAHDDGWYEQNKARMFPAHL</sequence>
<evidence type="ECO:0000256" key="5">
    <source>
        <dbReference type="ARBA" id="ARBA00022833"/>
    </source>
</evidence>
<evidence type="ECO:0000256" key="2">
    <source>
        <dbReference type="ARBA" id="ARBA00007749"/>
    </source>
</evidence>
<proteinExistence type="inferred from homology"/>
<name>A0ABR3CHQ6_9PEZI</name>
<feature type="domain" description="Metallo-beta-lactamase" evidence="6">
    <location>
        <begin position="43"/>
        <end position="292"/>
    </location>
</feature>
<dbReference type="PANTHER" id="PTHR42978:SF2">
    <property type="entry name" value="102 KBASES UNSTABLE REGION: FROM 1 TO 119443"/>
    <property type="match status" value="1"/>
</dbReference>
<dbReference type="InterPro" id="IPR001279">
    <property type="entry name" value="Metallo-B-lactamas"/>
</dbReference>
<keyword evidence="4" id="KW-0378">Hydrolase</keyword>
<dbReference type="Pfam" id="PF00753">
    <property type="entry name" value="Lactamase_B"/>
    <property type="match status" value="1"/>
</dbReference>
<evidence type="ECO:0000256" key="1">
    <source>
        <dbReference type="ARBA" id="ARBA00001947"/>
    </source>
</evidence>
<comment type="caution">
    <text evidence="7">The sequence shown here is derived from an EMBL/GenBank/DDBJ whole genome shotgun (WGS) entry which is preliminary data.</text>
</comment>
<dbReference type="Proteomes" id="UP001430584">
    <property type="component" value="Unassembled WGS sequence"/>
</dbReference>
<evidence type="ECO:0000256" key="4">
    <source>
        <dbReference type="ARBA" id="ARBA00022801"/>
    </source>
</evidence>
<keyword evidence="8" id="KW-1185">Reference proteome</keyword>
<organism evidence="7 8">
    <name type="scientific">Diplodia seriata</name>
    <dbReference type="NCBI Taxonomy" id="420778"/>
    <lineage>
        <taxon>Eukaryota</taxon>
        <taxon>Fungi</taxon>
        <taxon>Dikarya</taxon>
        <taxon>Ascomycota</taxon>
        <taxon>Pezizomycotina</taxon>
        <taxon>Dothideomycetes</taxon>
        <taxon>Dothideomycetes incertae sedis</taxon>
        <taxon>Botryosphaeriales</taxon>
        <taxon>Botryosphaeriaceae</taxon>
        <taxon>Diplodia</taxon>
    </lineage>
</organism>
<dbReference type="RefSeq" id="XP_066633103.1">
    <property type="nucleotide sequence ID" value="XM_066777261.1"/>
</dbReference>
<keyword evidence="5" id="KW-0862">Zinc</keyword>